<dbReference type="EMBL" id="KZ824569">
    <property type="protein sequence ID" value="RAK85028.1"/>
    <property type="molecule type" value="Genomic_DNA"/>
</dbReference>
<evidence type="ECO:0000313" key="2">
    <source>
        <dbReference type="Proteomes" id="UP000249748"/>
    </source>
</evidence>
<sequence>MSTWSKVAYGKSSHCFPRPSPPVPDKKIMHSAALDWHNVHVSLQAHCNHSVGTAGRKGIDIPTFRFCLVLCLHDAILRCTIYGSCPDREGEKEGKSSLFHCLTIRVYSDLSSNHATGRTFSHAKRV</sequence>
<dbReference type="Proteomes" id="UP000249748">
    <property type="component" value="Unassembled WGS sequence"/>
</dbReference>
<protein>
    <submittedName>
        <fullName evidence="1">Uncharacterized protein</fullName>
    </submittedName>
</protein>
<reference evidence="1" key="1">
    <citation type="submission" date="2018-02" db="EMBL/GenBank/DDBJ databases">
        <title>The genomes of Aspergillus section Nigri reveals drivers in fungal speciation.</title>
        <authorList>
            <consortium name="DOE Joint Genome Institute"/>
            <person name="Vesth T.C."/>
            <person name="Nybo J."/>
            <person name="Theobald S."/>
            <person name="Brandl J."/>
            <person name="Frisvad J.C."/>
            <person name="Nielsen K.F."/>
            <person name="Lyhne E.K."/>
            <person name="Kogle M.E."/>
            <person name="Kuo A."/>
            <person name="Riley R."/>
            <person name="Clum A."/>
            <person name="Nolan M."/>
            <person name="Lipzen A."/>
            <person name="Salamov A."/>
            <person name="Henrissat B."/>
            <person name="Wiebenga A."/>
            <person name="De vries R.P."/>
            <person name="Grigoriev I.V."/>
            <person name="Mortensen U.H."/>
            <person name="Andersen M.R."/>
            <person name="Baker S.E."/>
        </authorList>
    </citation>
    <scope>NUCLEOTIDE SEQUENCE</scope>
    <source>
        <strain evidence="1">CBS 115574</strain>
    </source>
</reference>
<evidence type="ECO:0000313" key="1">
    <source>
        <dbReference type="EMBL" id="RAK85028.1"/>
    </source>
</evidence>
<gene>
    <name evidence="1" type="ORF">BO79DRAFT_231950</name>
</gene>
<proteinExistence type="predicted"/>
<keyword evidence="2" id="KW-1185">Reference proteome</keyword>
<accession>A0ACD1I412</accession>
<organism evidence="1 2">
    <name type="scientific">Aspergillus costaricaensis CBS 115574</name>
    <dbReference type="NCBI Taxonomy" id="1448317"/>
    <lineage>
        <taxon>Eukaryota</taxon>
        <taxon>Fungi</taxon>
        <taxon>Dikarya</taxon>
        <taxon>Ascomycota</taxon>
        <taxon>Pezizomycotina</taxon>
        <taxon>Eurotiomycetes</taxon>
        <taxon>Eurotiomycetidae</taxon>
        <taxon>Eurotiales</taxon>
        <taxon>Aspergillaceae</taxon>
        <taxon>Aspergillus</taxon>
        <taxon>Aspergillus subgen. Circumdati</taxon>
    </lineage>
</organism>
<name>A0ACD1I412_9EURO</name>